<dbReference type="Proteomes" id="UP001523216">
    <property type="component" value="Unassembled WGS sequence"/>
</dbReference>
<keyword evidence="2" id="KW-1185">Reference proteome</keyword>
<evidence type="ECO:0000313" key="1">
    <source>
        <dbReference type="EMBL" id="MCM4076445.1"/>
    </source>
</evidence>
<reference evidence="1 2" key="1">
    <citation type="submission" date="2022-06" db="EMBL/GenBank/DDBJ databases">
        <title>Actinoplanes abujensis sp. nov., isolated from Nigerian arid soil.</title>
        <authorList>
            <person name="Ding P."/>
        </authorList>
    </citation>
    <scope>NUCLEOTIDE SEQUENCE [LARGE SCALE GENOMIC DNA]</scope>
    <source>
        <strain evidence="2">TRM88002</strain>
    </source>
</reference>
<comment type="caution">
    <text evidence="1">The sequence shown here is derived from an EMBL/GenBank/DDBJ whole genome shotgun (WGS) entry which is preliminary data.</text>
</comment>
<proteinExistence type="predicted"/>
<evidence type="ECO:0000313" key="2">
    <source>
        <dbReference type="Proteomes" id="UP001523216"/>
    </source>
</evidence>
<dbReference type="EMBL" id="JAMQOL010000003">
    <property type="protein sequence ID" value="MCM4076445.1"/>
    <property type="molecule type" value="Genomic_DNA"/>
</dbReference>
<gene>
    <name evidence="1" type="ORF">LXN57_02575</name>
</gene>
<organism evidence="1 2">
    <name type="scientific">Paractinoplanes hotanensis</name>
    <dbReference type="NCBI Taxonomy" id="2906497"/>
    <lineage>
        <taxon>Bacteria</taxon>
        <taxon>Bacillati</taxon>
        <taxon>Actinomycetota</taxon>
        <taxon>Actinomycetes</taxon>
        <taxon>Micromonosporales</taxon>
        <taxon>Micromonosporaceae</taxon>
        <taxon>Paractinoplanes</taxon>
    </lineage>
</organism>
<dbReference type="RefSeq" id="WP_251796352.1">
    <property type="nucleotide sequence ID" value="NZ_JAMQOL010000003.1"/>
</dbReference>
<name>A0ABT0XS61_9ACTN</name>
<accession>A0ABT0XS61</accession>
<sequence>MGPISLSRPVAVAVGGGGVLGAAHVSAGYALEQRGFVPDLIAGDRLDIGGPGLYRAAAESTEVER</sequence>
<protein>
    <submittedName>
        <fullName evidence="1">Uncharacterized protein</fullName>
    </submittedName>
</protein>
<dbReference type="InterPro" id="IPR016035">
    <property type="entry name" value="Acyl_Trfase/lysoPLipase"/>
</dbReference>
<dbReference type="SUPFAM" id="SSF52151">
    <property type="entry name" value="FabD/lysophospholipase-like"/>
    <property type="match status" value="1"/>
</dbReference>